<dbReference type="SUPFAM" id="SSF55781">
    <property type="entry name" value="GAF domain-like"/>
    <property type="match status" value="1"/>
</dbReference>
<keyword evidence="1" id="KW-0805">Transcription regulation</keyword>
<evidence type="ECO:0000313" key="4">
    <source>
        <dbReference type="EMBL" id="KUG61418.1"/>
    </source>
</evidence>
<dbReference type="InterPro" id="IPR029016">
    <property type="entry name" value="GAF-like_dom_sf"/>
</dbReference>
<dbReference type="PIRSF" id="PIRSF036625">
    <property type="entry name" value="GAF_ANTAR"/>
    <property type="match status" value="1"/>
</dbReference>
<dbReference type="OrthoDB" id="3688893at2"/>
<evidence type="ECO:0000259" key="3">
    <source>
        <dbReference type="PROSITE" id="PS50921"/>
    </source>
</evidence>
<dbReference type="Gene3D" id="1.10.10.10">
    <property type="entry name" value="Winged helix-like DNA-binding domain superfamily/Winged helix DNA-binding domain"/>
    <property type="match status" value="1"/>
</dbReference>
<evidence type="ECO:0000313" key="5">
    <source>
        <dbReference type="Proteomes" id="UP000053512"/>
    </source>
</evidence>
<dbReference type="Proteomes" id="UP000053512">
    <property type="component" value="Unassembled WGS sequence"/>
</dbReference>
<organism evidence="4 5">
    <name type="scientific">Kocuria rosea subsp. polaris</name>
    <dbReference type="NCBI Taxonomy" id="136273"/>
    <lineage>
        <taxon>Bacteria</taxon>
        <taxon>Bacillati</taxon>
        <taxon>Actinomycetota</taxon>
        <taxon>Actinomycetes</taxon>
        <taxon>Micrococcales</taxon>
        <taxon>Micrococcaceae</taxon>
        <taxon>Kocuria</taxon>
    </lineage>
</organism>
<comment type="caution">
    <text evidence="4">The sequence shown here is derived from an EMBL/GenBank/DDBJ whole genome shotgun (WGS) entry which is preliminary data.</text>
</comment>
<dbReference type="Pfam" id="PF13185">
    <property type="entry name" value="GAF_2"/>
    <property type="match status" value="1"/>
</dbReference>
<evidence type="ECO:0000256" key="1">
    <source>
        <dbReference type="ARBA" id="ARBA00023015"/>
    </source>
</evidence>
<dbReference type="GO" id="GO:0003723">
    <property type="term" value="F:RNA binding"/>
    <property type="evidence" value="ECO:0007669"/>
    <property type="project" value="InterPro"/>
</dbReference>
<dbReference type="Pfam" id="PF03861">
    <property type="entry name" value="ANTAR"/>
    <property type="match status" value="1"/>
</dbReference>
<dbReference type="SMART" id="SM00065">
    <property type="entry name" value="GAF"/>
    <property type="match status" value="1"/>
</dbReference>
<dbReference type="InterPro" id="IPR012074">
    <property type="entry name" value="GAF_ANTAR"/>
</dbReference>
<dbReference type="Gene3D" id="3.30.450.40">
    <property type="match status" value="1"/>
</dbReference>
<dbReference type="AlphaFoldDB" id="A0A0W8ING4"/>
<dbReference type="PROSITE" id="PS50921">
    <property type="entry name" value="ANTAR"/>
    <property type="match status" value="1"/>
</dbReference>
<dbReference type="RefSeq" id="WP_058872834.1">
    <property type="nucleotide sequence ID" value="NZ_LQBK01000004.1"/>
</dbReference>
<dbReference type="InterPro" id="IPR005561">
    <property type="entry name" value="ANTAR"/>
</dbReference>
<dbReference type="EMBL" id="LQBK01000004">
    <property type="protein sequence ID" value="KUG61418.1"/>
    <property type="molecule type" value="Genomic_DNA"/>
</dbReference>
<dbReference type="InterPro" id="IPR036388">
    <property type="entry name" value="WH-like_DNA-bd_sf"/>
</dbReference>
<name>A0A0W8ING4_KOCRO</name>
<feature type="domain" description="ANTAR" evidence="3">
    <location>
        <begin position="170"/>
        <end position="231"/>
    </location>
</feature>
<keyword evidence="2" id="KW-0804">Transcription</keyword>
<sequence length="239" mass="25484">MESEVSSMELTTAIAHVQRMLLDAPAATAAVAQLAEVARDLIPMATGAGVTLVDEHGRPRTTAATDPAVEALDRLQYELGQGPCLTAWDTVSMQRVDDTAEDTRWPDWAKAAVATGLGSVLSTPLVFRGQEVGAIKVYASGPHAFTEHEEHLLDLLAGAAATLLGAAQEPGEIHRLSTSLTSALADRQVILIAVGILMERHQIDREAAHRLLLAETRRRKMPVIVLAACVAGHADDPRL</sequence>
<accession>A0A0W8ING4</accession>
<reference evidence="5" key="1">
    <citation type="submission" date="2015-12" db="EMBL/GenBank/DDBJ databases">
        <authorList>
            <person name="Nair G.R."/>
            <person name="Kaur G."/>
            <person name="Mayilraj S."/>
        </authorList>
    </citation>
    <scope>NUCLEOTIDE SEQUENCE [LARGE SCALE GENOMIC DNA]</scope>
    <source>
        <strain evidence="5">CD08_4</strain>
    </source>
</reference>
<protein>
    <recommendedName>
        <fullName evidence="3">ANTAR domain-containing protein</fullName>
    </recommendedName>
</protein>
<gene>
    <name evidence="4" type="ORF">AVL61_00340</name>
</gene>
<dbReference type="SMART" id="SM01012">
    <property type="entry name" value="ANTAR"/>
    <property type="match status" value="1"/>
</dbReference>
<dbReference type="InterPro" id="IPR003018">
    <property type="entry name" value="GAF"/>
</dbReference>
<proteinExistence type="predicted"/>
<evidence type="ECO:0000256" key="2">
    <source>
        <dbReference type="ARBA" id="ARBA00023163"/>
    </source>
</evidence>